<sequence>MALGRGKPGPYRSLKPLDTFSRSETCPDKILVSAQAREVTCPSGSIIAYIHDKTMTKKGAKVHAAVIQAEYTMATTKDGI</sequence>
<comment type="caution">
    <text evidence="1">The sequence shown here is derived from an EMBL/GenBank/DDBJ whole genome shotgun (WGS) entry which is preliminary data.</text>
</comment>
<reference evidence="1 2" key="1">
    <citation type="journal article" date="2021" name="Int. J. Syst. Evol. Microbiol.">
        <title>Reticulibacter mediterranei gen. nov., sp. nov., within the new family Reticulibacteraceae fam. nov., and Ktedonospora formicarum gen. nov., sp. nov., Ktedonobacter robiniae sp. nov., Dictyobacter formicarum sp. nov. and Dictyobacter arantiisoli sp. nov., belonging to the class Ktedonobacteria.</title>
        <authorList>
            <person name="Yabe S."/>
            <person name="Zheng Y."/>
            <person name="Wang C.M."/>
            <person name="Sakai Y."/>
            <person name="Abe K."/>
            <person name="Yokota A."/>
            <person name="Donadio S."/>
            <person name="Cavaletti L."/>
            <person name="Monciardini P."/>
        </authorList>
    </citation>
    <scope>NUCLEOTIDE SEQUENCE [LARGE SCALE GENOMIC DNA]</scope>
    <source>
        <strain evidence="1 2">SOSP1-30</strain>
    </source>
</reference>
<protein>
    <submittedName>
        <fullName evidence="1">Uncharacterized protein</fullName>
    </submittedName>
</protein>
<dbReference type="Proteomes" id="UP000654345">
    <property type="component" value="Unassembled WGS sequence"/>
</dbReference>
<dbReference type="EMBL" id="BNJG01000002">
    <property type="protein sequence ID" value="GHO56904.1"/>
    <property type="molecule type" value="Genomic_DNA"/>
</dbReference>
<name>A0ABQ3UW52_9CHLR</name>
<gene>
    <name evidence="1" type="ORF">KSB_53790</name>
</gene>
<organism evidence="1 2">
    <name type="scientific">Ktedonobacter robiniae</name>
    <dbReference type="NCBI Taxonomy" id="2778365"/>
    <lineage>
        <taxon>Bacteria</taxon>
        <taxon>Bacillati</taxon>
        <taxon>Chloroflexota</taxon>
        <taxon>Ktedonobacteria</taxon>
        <taxon>Ktedonobacterales</taxon>
        <taxon>Ktedonobacteraceae</taxon>
        <taxon>Ktedonobacter</taxon>
    </lineage>
</organism>
<evidence type="ECO:0000313" key="1">
    <source>
        <dbReference type="EMBL" id="GHO56904.1"/>
    </source>
</evidence>
<accession>A0ABQ3UW52</accession>
<keyword evidence="2" id="KW-1185">Reference proteome</keyword>
<proteinExistence type="predicted"/>
<evidence type="ECO:0000313" key="2">
    <source>
        <dbReference type="Proteomes" id="UP000654345"/>
    </source>
</evidence>